<accession>A0ABD3QPK3</accession>
<keyword evidence="2" id="KW-0732">Signal</keyword>
<gene>
    <name evidence="4" type="ORF">ACHAWO_007800</name>
</gene>
<feature type="signal peptide" evidence="2">
    <location>
        <begin position="1"/>
        <end position="20"/>
    </location>
</feature>
<dbReference type="InterPro" id="IPR003615">
    <property type="entry name" value="HNH_nuc"/>
</dbReference>
<organism evidence="4 5">
    <name type="scientific">Cyclotella atomus</name>
    <dbReference type="NCBI Taxonomy" id="382360"/>
    <lineage>
        <taxon>Eukaryota</taxon>
        <taxon>Sar</taxon>
        <taxon>Stramenopiles</taxon>
        <taxon>Ochrophyta</taxon>
        <taxon>Bacillariophyta</taxon>
        <taxon>Coscinodiscophyceae</taxon>
        <taxon>Thalassiosirophycidae</taxon>
        <taxon>Stephanodiscales</taxon>
        <taxon>Stephanodiscaceae</taxon>
        <taxon>Cyclotella</taxon>
    </lineage>
</organism>
<evidence type="ECO:0000256" key="2">
    <source>
        <dbReference type="SAM" id="SignalP"/>
    </source>
</evidence>
<proteinExistence type="predicted"/>
<dbReference type="Proteomes" id="UP001530400">
    <property type="component" value="Unassembled WGS sequence"/>
</dbReference>
<dbReference type="Pfam" id="PF14279">
    <property type="entry name" value="HNH_5"/>
    <property type="match status" value="1"/>
</dbReference>
<reference evidence="4 5" key="1">
    <citation type="submission" date="2024-10" db="EMBL/GenBank/DDBJ databases">
        <title>Updated reference genomes for cyclostephanoid diatoms.</title>
        <authorList>
            <person name="Roberts W.R."/>
            <person name="Alverson A.J."/>
        </authorList>
    </citation>
    <scope>NUCLEOTIDE SEQUENCE [LARGE SCALE GENOMIC DNA]</scope>
    <source>
        <strain evidence="4 5">AJA010-31</strain>
    </source>
</reference>
<feature type="domain" description="HNH nuclease" evidence="3">
    <location>
        <begin position="186"/>
        <end position="239"/>
    </location>
</feature>
<feature type="chain" id="PRO_5044804001" description="HNH nuclease domain-containing protein" evidence="2">
    <location>
        <begin position="21"/>
        <end position="312"/>
    </location>
</feature>
<dbReference type="AlphaFoldDB" id="A0ABD3QPK3"/>
<dbReference type="SMART" id="SM00507">
    <property type="entry name" value="HNHc"/>
    <property type="match status" value="1"/>
</dbReference>
<comment type="caution">
    <text evidence="4">The sequence shown here is derived from an EMBL/GenBank/DDBJ whole genome shotgun (WGS) entry which is preliminary data.</text>
</comment>
<dbReference type="PANTHER" id="PTHR33877">
    <property type="entry name" value="SLL1193 PROTEIN"/>
    <property type="match status" value="1"/>
</dbReference>
<sequence length="312" mass="34637">MNMNFLYLCLTSATVGAKSANRPQSTILNYKNLSEDESSSSSNAVRPKRTKLKPPKRSSRKRFIQVPKQLSTEAELAHHVQTVYSGEDFDELLVGGGDGEQVCNDVTKKLERHPALVLNADYQPLRMLPLSIWSWQNAVKAVLGGKAVVVETYPDVVIRAVSIDMPVPSVIALREYAPSGKVKPAFTRRNVFLRDGYRCQYCTGLFRTAELSLDHVEPRCFGGKLTWENTVTSCKKCNGRKGCLRPSQIHTVGMTLHTKPRCPSLYELAACANKFVPRKVPRTWAPFLGIDMEDGDMMNPPSPGNGSSLPRP</sequence>
<evidence type="ECO:0000256" key="1">
    <source>
        <dbReference type="SAM" id="MobiDB-lite"/>
    </source>
</evidence>
<dbReference type="InterPro" id="IPR029471">
    <property type="entry name" value="HNH_5"/>
</dbReference>
<evidence type="ECO:0000313" key="5">
    <source>
        <dbReference type="Proteomes" id="UP001530400"/>
    </source>
</evidence>
<keyword evidence="5" id="KW-1185">Reference proteome</keyword>
<feature type="region of interest" description="Disordered" evidence="1">
    <location>
        <begin position="34"/>
        <end position="62"/>
    </location>
</feature>
<dbReference type="CDD" id="cd00085">
    <property type="entry name" value="HNHc"/>
    <property type="match status" value="1"/>
</dbReference>
<dbReference type="PANTHER" id="PTHR33877:SF2">
    <property type="entry name" value="OS07G0170200 PROTEIN"/>
    <property type="match status" value="1"/>
</dbReference>
<evidence type="ECO:0000259" key="3">
    <source>
        <dbReference type="SMART" id="SM00507"/>
    </source>
</evidence>
<protein>
    <recommendedName>
        <fullName evidence="3">HNH nuclease domain-containing protein</fullName>
    </recommendedName>
</protein>
<name>A0ABD3QPK3_9STRA</name>
<dbReference type="Gene3D" id="1.10.30.50">
    <property type="match status" value="1"/>
</dbReference>
<evidence type="ECO:0000313" key="4">
    <source>
        <dbReference type="EMBL" id="KAL3802160.1"/>
    </source>
</evidence>
<dbReference type="EMBL" id="JALLPJ020000108">
    <property type="protein sequence ID" value="KAL3802160.1"/>
    <property type="molecule type" value="Genomic_DNA"/>
</dbReference>
<feature type="compositionally biased region" description="Basic residues" evidence="1">
    <location>
        <begin position="46"/>
        <end position="62"/>
    </location>
</feature>
<dbReference type="InterPro" id="IPR052892">
    <property type="entry name" value="NA-targeting_endonuclease"/>
</dbReference>